<dbReference type="Gene3D" id="3.30.950.30">
    <property type="entry name" value="Schlafen, AAA domain"/>
    <property type="match status" value="1"/>
</dbReference>
<dbReference type="EMBL" id="JACIDZ010000004">
    <property type="protein sequence ID" value="MBB4121834.1"/>
    <property type="molecule type" value="Genomic_DNA"/>
</dbReference>
<dbReference type="InterPro" id="IPR007421">
    <property type="entry name" value="Schlafen_AlbA_2_dom"/>
</dbReference>
<sequence>MTTEELEELLQGAQESDSLEFKGAMGWDLGLVKDILAMANVQDGGRIVIGIEDGTLTRQGVSQEQLDSFSPDTMMDRVGLFADPHVSFSIDKLPDATGLHFVIISVAAFDRTPVICSRDGGAKNELKRGAMYYRSKTGRPKSARVDNANDMRDIIERAAIQTMRHFHNLGLEAGSIETAAPLGAPALATKMAEIFDKELGGL</sequence>
<dbReference type="RefSeq" id="WP_183484951.1">
    <property type="nucleotide sequence ID" value="NZ_JACIDZ010000004.1"/>
</dbReference>
<evidence type="ECO:0000259" key="1">
    <source>
        <dbReference type="Pfam" id="PF04326"/>
    </source>
</evidence>
<accession>A0A7W6KKI7</accession>
<keyword evidence="3" id="KW-1185">Reference proteome</keyword>
<feature type="domain" description="Schlafen AlbA-2" evidence="1">
    <location>
        <begin position="15"/>
        <end position="136"/>
    </location>
</feature>
<dbReference type="Proteomes" id="UP000530571">
    <property type="component" value="Unassembled WGS sequence"/>
</dbReference>
<evidence type="ECO:0000313" key="3">
    <source>
        <dbReference type="Proteomes" id="UP000530571"/>
    </source>
</evidence>
<evidence type="ECO:0000313" key="2">
    <source>
        <dbReference type="EMBL" id="MBB4121834.1"/>
    </source>
</evidence>
<comment type="caution">
    <text evidence="2">The sequence shown here is derived from an EMBL/GenBank/DDBJ whole genome shotgun (WGS) entry which is preliminary data.</text>
</comment>
<dbReference type="AlphaFoldDB" id="A0A7W6KKI7"/>
<proteinExistence type="predicted"/>
<organism evidence="2 3">
    <name type="scientific">Martelella radicis</name>
    <dbReference type="NCBI Taxonomy" id="1397476"/>
    <lineage>
        <taxon>Bacteria</taxon>
        <taxon>Pseudomonadati</taxon>
        <taxon>Pseudomonadota</taxon>
        <taxon>Alphaproteobacteria</taxon>
        <taxon>Hyphomicrobiales</taxon>
        <taxon>Aurantimonadaceae</taxon>
        <taxon>Martelella</taxon>
    </lineage>
</organism>
<protein>
    <submittedName>
        <fullName evidence="2">Putative HTH transcriptional regulator</fullName>
    </submittedName>
</protein>
<dbReference type="InterPro" id="IPR038461">
    <property type="entry name" value="Schlafen_AlbA_2_dom_sf"/>
</dbReference>
<dbReference type="Pfam" id="PF04326">
    <property type="entry name" value="SLFN_AlbA_2"/>
    <property type="match status" value="1"/>
</dbReference>
<reference evidence="2 3" key="1">
    <citation type="submission" date="2020-08" db="EMBL/GenBank/DDBJ databases">
        <title>Genomic Encyclopedia of Type Strains, Phase IV (KMG-IV): sequencing the most valuable type-strain genomes for metagenomic binning, comparative biology and taxonomic classification.</title>
        <authorList>
            <person name="Goeker M."/>
        </authorList>
    </citation>
    <scope>NUCLEOTIDE SEQUENCE [LARGE SCALE GENOMIC DNA]</scope>
    <source>
        <strain evidence="2 3">DSM 28101</strain>
    </source>
</reference>
<name>A0A7W6KKI7_9HYPH</name>
<gene>
    <name evidence="2" type="ORF">GGR30_001752</name>
</gene>